<keyword evidence="7" id="KW-0029">Amino-acid transport</keyword>
<dbReference type="GO" id="GO:0015807">
    <property type="term" value="P:L-amino acid transport"/>
    <property type="evidence" value="ECO:0007669"/>
    <property type="project" value="TreeGrafter"/>
</dbReference>
<keyword evidence="4" id="KW-0472">Membrane</keyword>
<evidence type="ECO:0000256" key="1">
    <source>
        <dbReference type="ARBA" id="ARBA00005417"/>
    </source>
</evidence>
<dbReference type="Proteomes" id="UP000194546">
    <property type="component" value="Unassembled WGS sequence"/>
</dbReference>
<evidence type="ECO:0000256" key="7">
    <source>
        <dbReference type="ARBA" id="ARBA00022970"/>
    </source>
</evidence>
<evidence type="ECO:0000256" key="2">
    <source>
        <dbReference type="ARBA" id="ARBA00022448"/>
    </source>
</evidence>
<dbReference type="PANTHER" id="PTHR43820:SF2">
    <property type="entry name" value="ABC TRANSPORTER ATP-BINDING PROTEIN"/>
    <property type="match status" value="1"/>
</dbReference>
<organism evidence="9 10">
    <name type="scientific">Caballeronia sordidicola</name>
    <name type="common">Burkholderia sordidicola</name>
    <dbReference type="NCBI Taxonomy" id="196367"/>
    <lineage>
        <taxon>Bacteria</taxon>
        <taxon>Pseudomonadati</taxon>
        <taxon>Pseudomonadota</taxon>
        <taxon>Betaproteobacteria</taxon>
        <taxon>Burkholderiales</taxon>
        <taxon>Burkholderiaceae</taxon>
        <taxon>Caballeronia</taxon>
    </lineage>
</organism>
<dbReference type="InterPro" id="IPR027417">
    <property type="entry name" value="P-loop_NTPase"/>
</dbReference>
<evidence type="ECO:0000259" key="8">
    <source>
        <dbReference type="PROSITE" id="PS50893"/>
    </source>
</evidence>
<dbReference type="GO" id="GO:0016887">
    <property type="term" value="F:ATP hydrolysis activity"/>
    <property type="evidence" value="ECO:0007669"/>
    <property type="project" value="InterPro"/>
</dbReference>
<evidence type="ECO:0000256" key="4">
    <source>
        <dbReference type="ARBA" id="ARBA00022519"/>
    </source>
</evidence>
<evidence type="ECO:0000256" key="6">
    <source>
        <dbReference type="ARBA" id="ARBA00022840"/>
    </source>
</evidence>
<dbReference type="InterPro" id="IPR003439">
    <property type="entry name" value="ABC_transporter-like_ATP-bd"/>
</dbReference>
<dbReference type="RefSeq" id="WP_086382094.1">
    <property type="nucleotide sequence ID" value="NZ_NBTY01000100.1"/>
</dbReference>
<name>A0A242MQD6_CABSO</name>
<evidence type="ECO:0000313" key="9">
    <source>
        <dbReference type="EMBL" id="OTP73411.1"/>
    </source>
</evidence>
<dbReference type="InterPro" id="IPR017871">
    <property type="entry name" value="ABC_transporter-like_CS"/>
</dbReference>
<comment type="caution">
    <text evidence="9">The sequence shown here is derived from an EMBL/GenBank/DDBJ whole genome shotgun (WGS) entry which is preliminary data.</text>
</comment>
<reference evidence="9 10" key="1">
    <citation type="submission" date="2017-03" db="EMBL/GenBank/DDBJ databases">
        <title>Genome analysis of strain PAMC 26510.</title>
        <authorList>
            <person name="Oh H.-M."/>
            <person name="Yang J.-A."/>
        </authorList>
    </citation>
    <scope>NUCLEOTIDE SEQUENCE [LARGE SCALE GENOMIC DNA]</scope>
    <source>
        <strain evidence="9 10">PAMC 26510</strain>
    </source>
</reference>
<keyword evidence="4" id="KW-0997">Cell inner membrane</keyword>
<dbReference type="Gene3D" id="3.40.50.300">
    <property type="entry name" value="P-loop containing nucleotide triphosphate hydrolases"/>
    <property type="match status" value="1"/>
</dbReference>
<dbReference type="InterPro" id="IPR003593">
    <property type="entry name" value="AAA+_ATPase"/>
</dbReference>
<evidence type="ECO:0000313" key="10">
    <source>
        <dbReference type="Proteomes" id="UP000194546"/>
    </source>
</evidence>
<dbReference type="GO" id="GO:0005524">
    <property type="term" value="F:ATP binding"/>
    <property type="evidence" value="ECO:0007669"/>
    <property type="project" value="UniProtKB-KW"/>
</dbReference>
<protein>
    <submittedName>
        <fullName evidence="9">Branched-chain amino acid transport ATP-binding protein LivF</fullName>
    </submittedName>
</protein>
<dbReference type="CDD" id="cd03224">
    <property type="entry name" value="ABC_TM1139_LivF_branched"/>
    <property type="match status" value="1"/>
</dbReference>
<keyword evidence="6 9" id="KW-0067">ATP-binding</keyword>
<accession>A0A242MQD6</accession>
<keyword evidence="2" id="KW-0813">Transport</keyword>
<dbReference type="EMBL" id="NBTY01000100">
    <property type="protein sequence ID" value="OTP73411.1"/>
    <property type="molecule type" value="Genomic_DNA"/>
</dbReference>
<evidence type="ECO:0000256" key="5">
    <source>
        <dbReference type="ARBA" id="ARBA00022741"/>
    </source>
</evidence>
<keyword evidence="5" id="KW-0547">Nucleotide-binding</keyword>
<sequence>MTALLEIDELNAWYGSSHVLHGVSLRIGEGEVVVLAGRNGSGRSTLAKALMGLVHAEGAANFRGVSLIGKRPYAIARMGMGYVPEQRDVFPTLSVRENLLLGMKRGGSHFGVAEAERIFPILYERKAVKAGLLSGGEQQMLALARTLMGDPALVIIDEPTEGLAPQIVKQVAACLKSLQTRGVAILLIEQRMTMARELATRIAVMGHGKIVFDDTPDALAANERITREWLSVGV</sequence>
<dbReference type="SUPFAM" id="SSF52540">
    <property type="entry name" value="P-loop containing nucleoside triphosphate hydrolases"/>
    <property type="match status" value="1"/>
</dbReference>
<dbReference type="InterPro" id="IPR052156">
    <property type="entry name" value="BCAA_Transport_ATP-bd_LivF"/>
</dbReference>
<dbReference type="PROSITE" id="PS00211">
    <property type="entry name" value="ABC_TRANSPORTER_1"/>
    <property type="match status" value="1"/>
</dbReference>
<dbReference type="PROSITE" id="PS50893">
    <property type="entry name" value="ABC_TRANSPORTER_2"/>
    <property type="match status" value="1"/>
</dbReference>
<dbReference type="AlphaFoldDB" id="A0A242MQD6"/>
<feature type="domain" description="ABC transporter" evidence="8">
    <location>
        <begin position="5"/>
        <end position="232"/>
    </location>
</feature>
<proteinExistence type="inferred from homology"/>
<dbReference type="GO" id="GO:0015658">
    <property type="term" value="F:branched-chain amino acid transmembrane transporter activity"/>
    <property type="evidence" value="ECO:0007669"/>
    <property type="project" value="TreeGrafter"/>
</dbReference>
<gene>
    <name evidence="9" type="ORF">PAMC26510_19240</name>
</gene>
<evidence type="ECO:0000256" key="3">
    <source>
        <dbReference type="ARBA" id="ARBA00022475"/>
    </source>
</evidence>
<dbReference type="PANTHER" id="PTHR43820">
    <property type="entry name" value="HIGH-AFFINITY BRANCHED-CHAIN AMINO ACID TRANSPORT ATP-BINDING PROTEIN LIVF"/>
    <property type="match status" value="1"/>
</dbReference>
<comment type="similarity">
    <text evidence="1">Belongs to the ABC transporter superfamily.</text>
</comment>
<dbReference type="SMART" id="SM00382">
    <property type="entry name" value="AAA"/>
    <property type="match status" value="1"/>
</dbReference>
<keyword evidence="3" id="KW-1003">Cell membrane</keyword>
<dbReference type="Pfam" id="PF00005">
    <property type="entry name" value="ABC_tran"/>
    <property type="match status" value="1"/>
</dbReference>